<proteinExistence type="predicted"/>
<dbReference type="AlphaFoldDB" id="A0A645AR51"/>
<organism evidence="1">
    <name type="scientific">bioreactor metagenome</name>
    <dbReference type="NCBI Taxonomy" id="1076179"/>
    <lineage>
        <taxon>unclassified sequences</taxon>
        <taxon>metagenomes</taxon>
        <taxon>ecological metagenomes</taxon>
    </lineage>
</organism>
<comment type="caution">
    <text evidence="1">The sequence shown here is derived from an EMBL/GenBank/DDBJ whole genome shotgun (WGS) entry which is preliminary data.</text>
</comment>
<evidence type="ECO:0000313" key="1">
    <source>
        <dbReference type="EMBL" id="MPM53333.1"/>
    </source>
</evidence>
<accession>A0A645AR51</accession>
<reference evidence="1" key="1">
    <citation type="submission" date="2019-08" db="EMBL/GenBank/DDBJ databases">
        <authorList>
            <person name="Kucharzyk K."/>
            <person name="Murdoch R.W."/>
            <person name="Higgins S."/>
            <person name="Loffler F."/>
        </authorList>
    </citation>
    <scope>NUCLEOTIDE SEQUENCE</scope>
</reference>
<protein>
    <submittedName>
        <fullName evidence="1">Uncharacterized protein</fullName>
    </submittedName>
</protein>
<gene>
    <name evidence="1" type="ORF">SDC9_100100</name>
</gene>
<name>A0A645AR51_9ZZZZ</name>
<sequence length="108" mass="12274">MQDFLLLQRDSGSFEIGKKLLGNGRGFNGGENDQLFSFVLRPAFHKSGEQTVFAFKTAVHAHGIEHRCLGDTHTLQSQKDIFFIVQLRYYDDKQIHLILLTLGGQPLR</sequence>
<dbReference type="EMBL" id="VSSQ01014289">
    <property type="protein sequence ID" value="MPM53333.1"/>
    <property type="molecule type" value="Genomic_DNA"/>
</dbReference>